<reference evidence="2" key="2">
    <citation type="submission" date="2023-06" db="EMBL/GenBank/DDBJ databases">
        <authorList>
            <consortium name="Lawrence Berkeley National Laboratory"/>
            <person name="Haridas S."/>
            <person name="Hensen N."/>
            <person name="Bonometti L."/>
            <person name="Westerberg I."/>
            <person name="Brannstrom I.O."/>
            <person name="Guillou S."/>
            <person name="Cros-Aarteil S."/>
            <person name="Calhoun S."/>
            <person name="Kuo A."/>
            <person name="Mondo S."/>
            <person name="Pangilinan J."/>
            <person name="Riley R."/>
            <person name="LaButti K."/>
            <person name="Andreopoulos B."/>
            <person name="Lipzen A."/>
            <person name="Chen C."/>
            <person name="Yanf M."/>
            <person name="Daum C."/>
            <person name="Ng V."/>
            <person name="Clum A."/>
            <person name="Steindorff A."/>
            <person name="Ohm R."/>
            <person name="Martin F."/>
            <person name="Silar P."/>
            <person name="Natvig D."/>
            <person name="Lalanne C."/>
            <person name="Gautier V."/>
            <person name="Ament-velasquez S.L."/>
            <person name="Kruys A."/>
            <person name="Hutchinson M.I."/>
            <person name="Powell A.J."/>
            <person name="Barry K."/>
            <person name="Miller A.N."/>
            <person name="Grigoriev I.V."/>
            <person name="Debuchy R."/>
            <person name="Gladieux P."/>
            <person name="Thoren M.H."/>
            <person name="Johannesson H."/>
        </authorList>
    </citation>
    <scope>NUCLEOTIDE SEQUENCE</scope>
    <source>
        <strain evidence="2">CBS 232.78</strain>
    </source>
</reference>
<keyword evidence="3" id="KW-1185">Reference proteome</keyword>
<organism evidence="2 3">
    <name type="scientific">Podospora didyma</name>
    <dbReference type="NCBI Taxonomy" id="330526"/>
    <lineage>
        <taxon>Eukaryota</taxon>
        <taxon>Fungi</taxon>
        <taxon>Dikarya</taxon>
        <taxon>Ascomycota</taxon>
        <taxon>Pezizomycotina</taxon>
        <taxon>Sordariomycetes</taxon>
        <taxon>Sordariomycetidae</taxon>
        <taxon>Sordariales</taxon>
        <taxon>Podosporaceae</taxon>
        <taxon>Podospora</taxon>
    </lineage>
</organism>
<evidence type="ECO:0000313" key="3">
    <source>
        <dbReference type="Proteomes" id="UP001285441"/>
    </source>
</evidence>
<dbReference type="SUPFAM" id="SSF52047">
    <property type="entry name" value="RNI-like"/>
    <property type="match status" value="1"/>
</dbReference>
<evidence type="ECO:0008006" key="4">
    <source>
        <dbReference type="Google" id="ProtNLM"/>
    </source>
</evidence>
<proteinExistence type="predicted"/>
<protein>
    <recommendedName>
        <fullName evidence="4">F-box domain-containing protein</fullName>
    </recommendedName>
</protein>
<reference evidence="2" key="1">
    <citation type="journal article" date="2023" name="Mol. Phylogenet. Evol.">
        <title>Genome-scale phylogeny and comparative genomics of the fungal order Sordariales.</title>
        <authorList>
            <person name="Hensen N."/>
            <person name="Bonometti L."/>
            <person name="Westerberg I."/>
            <person name="Brannstrom I.O."/>
            <person name="Guillou S."/>
            <person name="Cros-Aarteil S."/>
            <person name="Calhoun S."/>
            <person name="Haridas S."/>
            <person name="Kuo A."/>
            <person name="Mondo S."/>
            <person name="Pangilinan J."/>
            <person name="Riley R."/>
            <person name="LaButti K."/>
            <person name="Andreopoulos B."/>
            <person name="Lipzen A."/>
            <person name="Chen C."/>
            <person name="Yan M."/>
            <person name="Daum C."/>
            <person name="Ng V."/>
            <person name="Clum A."/>
            <person name="Steindorff A."/>
            <person name="Ohm R.A."/>
            <person name="Martin F."/>
            <person name="Silar P."/>
            <person name="Natvig D.O."/>
            <person name="Lalanne C."/>
            <person name="Gautier V."/>
            <person name="Ament-Velasquez S.L."/>
            <person name="Kruys A."/>
            <person name="Hutchinson M.I."/>
            <person name="Powell A.J."/>
            <person name="Barry K."/>
            <person name="Miller A.N."/>
            <person name="Grigoriev I.V."/>
            <person name="Debuchy R."/>
            <person name="Gladieux P."/>
            <person name="Hiltunen Thoren M."/>
            <person name="Johannesson H."/>
        </authorList>
    </citation>
    <scope>NUCLEOTIDE SEQUENCE</scope>
    <source>
        <strain evidence="2">CBS 232.78</strain>
    </source>
</reference>
<feature type="region of interest" description="Disordered" evidence="1">
    <location>
        <begin position="545"/>
        <end position="570"/>
    </location>
</feature>
<feature type="region of interest" description="Disordered" evidence="1">
    <location>
        <begin position="450"/>
        <end position="472"/>
    </location>
</feature>
<dbReference type="Gene3D" id="3.80.10.10">
    <property type="entry name" value="Ribonuclease Inhibitor"/>
    <property type="match status" value="1"/>
</dbReference>
<evidence type="ECO:0000256" key="1">
    <source>
        <dbReference type="SAM" id="MobiDB-lite"/>
    </source>
</evidence>
<name>A0AAE0P5X1_9PEZI</name>
<dbReference type="Proteomes" id="UP001285441">
    <property type="component" value="Unassembled WGS sequence"/>
</dbReference>
<evidence type="ECO:0000313" key="2">
    <source>
        <dbReference type="EMBL" id="KAK3393942.1"/>
    </source>
</evidence>
<dbReference type="EMBL" id="JAULSW010000001">
    <property type="protein sequence ID" value="KAK3393942.1"/>
    <property type="molecule type" value="Genomic_DNA"/>
</dbReference>
<gene>
    <name evidence="2" type="ORF">B0H63DRAFT_459553</name>
</gene>
<comment type="caution">
    <text evidence="2">The sequence shown here is derived from an EMBL/GenBank/DDBJ whole genome shotgun (WGS) entry which is preliminary data.</text>
</comment>
<dbReference type="InterPro" id="IPR032675">
    <property type="entry name" value="LRR_dom_sf"/>
</dbReference>
<accession>A0AAE0P5X1</accession>
<feature type="compositionally biased region" description="Basic and acidic residues" evidence="1">
    <location>
        <begin position="463"/>
        <end position="472"/>
    </location>
</feature>
<dbReference type="AlphaFoldDB" id="A0AAE0P5X1"/>
<sequence length="753" mass="84542">MELLNLPTEILSDIVKILDRTHGPSVWKFAQASRRCYSVAGGGDALKFRTISFHVISLSWLKQDIQTCTELLRETNAFSHVRRFVVFGKVQGPLGSGYFKRAAKVPYRPSPGWQPGLSARTWHTKRMMLHGTTDLPVPQLEEQDEFPQRAFMESTSHDKLDQDWRPLAELIESLPALADLIYQCSFQLPPCVLQALQKKPGCRLHLYTFALRSFTDKEITDLDPHDRALLSSPNLHSIWLIQRGIEGRTHRDTGARCVELPAVIRRVLQRGMAPNLTDLRVHCGDPDDTLSYSGFPDPVVYHHQQKLDAIGSATACPTSLRVLELKNLFHIQTSSREMPVGNLSIWSTPSTGYSSLKTLRLSQQVPQRALHELLPGPLNAGSTNFPSVTTLLFTCQAEGLPDFAGYLGKVKMFLRGLPKLTSLEMLGWDHSSLSLADALHPQLATLCLEPRDGTRPNATTLHSELEPREKSRPDAAEIARIVVQCPLVEDLSLHVARSKGDAAETAIYHAIGSFPNLKRLSLTLDVPAPRLTPNIDPHLAFDTTRRTMHGDDSDSDNEGNEVNSSPPIVPGRNPFVVYHVATRPVDPPGHKMQDHDSQDANPATLNEWYEQTAVGLEPWRNGDIHDLLINTAIDGALARAIFCAVSSKGADAPLRRLMVRTRCRFVVLSRDRFRTDHLQPFREALQGAWEVERFAPGGEKYEGKLRTRKLPLKRPRADWDDKTMLHHFRRVWPEKGATGNWWDDWNSWPLSAA</sequence>